<comment type="caution">
    <text evidence="3">The sequence shown here is derived from an EMBL/GenBank/DDBJ whole genome shotgun (WGS) entry which is preliminary data.</text>
</comment>
<comment type="similarity">
    <text evidence="1">Belongs to the AHA1 family.</text>
</comment>
<dbReference type="Pfam" id="PF08327">
    <property type="entry name" value="AHSA1"/>
    <property type="match status" value="1"/>
</dbReference>
<dbReference type="EMBL" id="BAABAL010000018">
    <property type="protein sequence ID" value="GAA4019980.1"/>
    <property type="molecule type" value="Genomic_DNA"/>
</dbReference>
<protein>
    <submittedName>
        <fullName evidence="3">SRPBCC family protein</fullName>
    </submittedName>
</protein>
<dbReference type="InterPro" id="IPR023393">
    <property type="entry name" value="START-like_dom_sf"/>
</dbReference>
<reference evidence="4" key="1">
    <citation type="journal article" date="2019" name="Int. J. Syst. Evol. Microbiol.">
        <title>The Global Catalogue of Microorganisms (GCM) 10K type strain sequencing project: providing services to taxonomists for standard genome sequencing and annotation.</title>
        <authorList>
            <consortium name="The Broad Institute Genomics Platform"/>
            <consortium name="The Broad Institute Genome Sequencing Center for Infectious Disease"/>
            <person name="Wu L."/>
            <person name="Ma J."/>
        </authorList>
    </citation>
    <scope>NUCLEOTIDE SEQUENCE [LARGE SCALE GENOMIC DNA]</scope>
    <source>
        <strain evidence="4">JCM 17342</strain>
    </source>
</reference>
<feature type="domain" description="Activator of Hsp90 ATPase homologue 1/2-like C-terminal" evidence="2">
    <location>
        <begin position="27"/>
        <end position="159"/>
    </location>
</feature>
<dbReference type="RefSeq" id="WP_344879149.1">
    <property type="nucleotide sequence ID" value="NZ_BAABAL010000018.1"/>
</dbReference>
<dbReference type="InterPro" id="IPR013538">
    <property type="entry name" value="ASHA1/2-like_C"/>
</dbReference>
<dbReference type="CDD" id="cd07826">
    <property type="entry name" value="SRPBCC_CalC_Aha1-like_9"/>
    <property type="match status" value="1"/>
</dbReference>
<dbReference type="SUPFAM" id="SSF55961">
    <property type="entry name" value="Bet v1-like"/>
    <property type="match status" value="1"/>
</dbReference>
<keyword evidence="4" id="KW-1185">Reference proteome</keyword>
<evidence type="ECO:0000313" key="3">
    <source>
        <dbReference type="EMBL" id="GAA4019980.1"/>
    </source>
</evidence>
<dbReference type="Gene3D" id="3.30.530.20">
    <property type="match status" value="1"/>
</dbReference>
<accession>A0ABP7T2C0</accession>
<gene>
    <name evidence="3" type="ORF">GCM10022247_49750</name>
</gene>
<evidence type="ECO:0000313" key="4">
    <source>
        <dbReference type="Proteomes" id="UP001501747"/>
    </source>
</evidence>
<organism evidence="3 4">
    <name type="scientific">Allokutzneria multivorans</name>
    <dbReference type="NCBI Taxonomy" id="1142134"/>
    <lineage>
        <taxon>Bacteria</taxon>
        <taxon>Bacillati</taxon>
        <taxon>Actinomycetota</taxon>
        <taxon>Actinomycetes</taxon>
        <taxon>Pseudonocardiales</taxon>
        <taxon>Pseudonocardiaceae</taxon>
        <taxon>Allokutzneria</taxon>
    </lineage>
</organism>
<sequence length="162" mass="18071">MTTTTRNETTIEADPDLPTIRITREFDAPAAKVFRAYTDPELYAKWIGPRSVTTEIQDWNASTGGNYRFTNSRNGEVLASFYGSFHEVRDGERLVQTFTYDGYPDGVSLETMTFEDLGDGRSRVVGLSVVDTMEARDAMIASGMETGVVEGYQKLDELLTDL</sequence>
<evidence type="ECO:0000259" key="2">
    <source>
        <dbReference type="Pfam" id="PF08327"/>
    </source>
</evidence>
<evidence type="ECO:0000256" key="1">
    <source>
        <dbReference type="ARBA" id="ARBA00006817"/>
    </source>
</evidence>
<name>A0ABP7T2C0_9PSEU</name>
<dbReference type="Proteomes" id="UP001501747">
    <property type="component" value="Unassembled WGS sequence"/>
</dbReference>
<proteinExistence type="inferred from homology"/>